<evidence type="ECO:0000313" key="3">
    <source>
        <dbReference type="Proteomes" id="UP001300502"/>
    </source>
</evidence>
<dbReference type="Proteomes" id="UP001300502">
    <property type="component" value="Unassembled WGS sequence"/>
</dbReference>
<dbReference type="PANTHER" id="PTHR47027:SF20">
    <property type="entry name" value="REVERSE TRANSCRIPTASE-LIKE PROTEIN WITH RNA-DIRECTED DNA POLYMERASE DOMAIN"/>
    <property type="match status" value="1"/>
</dbReference>
<dbReference type="PANTHER" id="PTHR47027">
    <property type="entry name" value="REVERSE TRANSCRIPTASE DOMAIN-CONTAINING PROTEIN"/>
    <property type="match status" value="1"/>
</dbReference>
<sequence>MRPTYSRFIDLRKAFDRVPHEALFRKLESLGIRGRCLELYRWLYRSSWTQVSSRISDTLSPAFPFCRGVRQGDPSSPLLFDLFINDLLEQCRPFENRLPGLMFADDVVLLSPSRHCLEASMRKVSEYLTQLEMEVDKVRRRQWQLQGKDIPVVEEYRYLGIDLNCNLDEGFTVRRQIQRYRQKLHMATPFLRNVCSGALNGGFGIESNFTNGGRCAYETHRRRRARLWAKGPSMRTWISQLCQWIPTFRKGSSAVREIERSPRGSKTLQRAVQQVIHHKWLTTGKMTQTNTWKEYCQYALQSGSALLRDSSLHFPEYSKSLSWLMRIRVGGWSSCSRLARIGILDEQWKSRCPCCLDNVPETLSHLQQKRSVIMHSRIASAHPRNQSNFQQVQLIAISMGLRALWLLKKLKLHKYNYVKNVLIPRQVLDRKLQSFNSPIMYHA</sequence>
<accession>A0AAV9IHP3</accession>
<dbReference type="InterPro" id="IPR043502">
    <property type="entry name" value="DNA/RNA_pol_sf"/>
</dbReference>
<dbReference type="SUPFAM" id="SSF56672">
    <property type="entry name" value="DNA/RNA polymerases"/>
    <property type="match status" value="1"/>
</dbReference>
<organism evidence="2 3">
    <name type="scientific">Galdieria yellowstonensis</name>
    <dbReference type="NCBI Taxonomy" id="3028027"/>
    <lineage>
        <taxon>Eukaryota</taxon>
        <taxon>Rhodophyta</taxon>
        <taxon>Bangiophyceae</taxon>
        <taxon>Galdieriales</taxon>
        <taxon>Galdieriaceae</taxon>
        <taxon>Galdieria</taxon>
    </lineage>
</organism>
<name>A0AAV9IHP3_9RHOD</name>
<dbReference type="InterPro" id="IPR000477">
    <property type="entry name" value="RT_dom"/>
</dbReference>
<keyword evidence="3" id="KW-1185">Reference proteome</keyword>
<dbReference type="EMBL" id="JANCYU010000044">
    <property type="protein sequence ID" value="KAK4526880.1"/>
    <property type="molecule type" value="Genomic_DNA"/>
</dbReference>
<dbReference type="Pfam" id="PF00078">
    <property type="entry name" value="RVT_1"/>
    <property type="match status" value="1"/>
</dbReference>
<dbReference type="PROSITE" id="PS50878">
    <property type="entry name" value="RT_POL"/>
    <property type="match status" value="1"/>
</dbReference>
<feature type="domain" description="Reverse transcriptase" evidence="1">
    <location>
        <begin position="1"/>
        <end position="163"/>
    </location>
</feature>
<gene>
    <name evidence="2" type="ORF">GAYE_SCF28MG4798</name>
</gene>
<comment type="caution">
    <text evidence="2">The sequence shown here is derived from an EMBL/GenBank/DDBJ whole genome shotgun (WGS) entry which is preliminary data.</text>
</comment>
<protein>
    <recommendedName>
        <fullName evidence="1">Reverse transcriptase domain-containing protein</fullName>
    </recommendedName>
</protein>
<evidence type="ECO:0000259" key="1">
    <source>
        <dbReference type="PROSITE" id="PS50878"/>
    </source>
</evidence>
<reference evidence="2 3" key="1">
    <citation type="submission" date="2022-07" db="EMBL/GenBank/DDBJ databases">
        <title>Genome-wide signatures of adaptation to extreme environments.</title>
        <authorList>
            <person name="Cho C.H."/>
            <person name="Yoon H.S."/>
        </authorList>
    </citation>
    <scope>NUCLEOTIDE SEQUENCE [LARGE SCALE GENOMIC DNA]</scope>
    <source>
        <strain evidence="2 3">108.79 E11</strain>
    </source>
</reference>
<dbReference type="AlphaFoldDB" id="A0AAV9IHP3"/>
<evidence type="ECO:0000313" key="2">
    <source>
        <dbReference type="EMBL" id="KAK4526880.1"/>
    </source>
</evidence>
<proteinExistence type="predicted"/>